<evidence type="ECO:0000313" key="7">
    <source>
        <dbReference type="EMBL" id="QPC62801.1"/>
    </source>
</evidence>
<dbReference type="InterPro" id="IPR034812">
    <property type="entry name" value="Ppo-like_N"/>
</dbReference>
<dbReference type="GO" id="GO:0006979">
    <property type="term" value="P:response to oxidative stress"/>
    <property type="evidence" value="ECO:0007669"/>
    <property type="project" value="InterPro"/>
</dbReference>
<dbReference type="InterPro" id="IPR019791">
    <property type="entry name" value="Haem_peroxidase_animal"/>
</dbReference>
<keyword evidence="2" id="KW-0223">Dioxygenase</keyword>
<dbReference type="Proteomes" id="UP000663297">
    <property type="component" value="Chromosome 2"/>
</dbReference>
<dbReference type="Proteomes" id="UP000241587">
    <property type="component" value="Unassembled WGS sequence"/>
</dbReference>
<keyword evidence="3" id="KW-0560">Oxidoreductase</keyword>
<dbReference type="CDD" id="cd09817">
    <property type="entry name" value="linoleate_diol_synthase_like"/>
    <property type="match status" value="1"/>
</dbReference>
<dbReference type="OrthoDB" id="823504at2759"/>
<dbReference type="GO" id="GO:0046872">
    <property type="term" value="F:metal ion binding"/>
    <property type="evidence" value="ECO:0007669"/>
    <property type="project" value="UniProtKB-KW"/>
</dbReference>
<dbReference type="GO" id="GO:0051213">
    <property type="term" value="F:dioxygenase activity"/>
    <property type="evidence" value="ECO:0007669"/>
    <property type="project" value="UniProtKB-KW"/>
</dbReference>
<feature type="region of interest" description="Disordered" evidence="5">
    <location>
        <begin position="1"/>
        <end position="29"/>
    </location>
</feature>
<evidence type="ECO:0000256" key="4">
    <source>
        <dbReference type="ARBA" id="ARBA00023004"/>
    </source>
</evidence>
<dbReference type="EMBL" id="CP064748">
    <property type="protein sequence ID" value="QPC62801.1"/>
    <property type="molecule type" value="Genomic_DNA"/>
</dbReference>
<protein>
    <submittedName>
        <fullName evidence="6">Psi-producing oxygenase A</fullName>
    </submittedName>
</protein>
<gene>
    <name evidence="6" type="ORF">FCULG_00011113</name>
    <name evidence="7" type="ORF">HYE67_005032</name>
</gene>
<keyword evidence="8" id="KW-1185">Reference proteome</keyword>
<accession>A0A2T4GZH9</accession>
<reference evidence="7" key="2">
    <citation type="submission" date="2020-11" db="EMBL/GenBank/DDBJ databases">
        <title>The chromosome-scale genome resource for two endophytic Fusarium species: F. culmorum and F. pseudograminearum.</title>
        <authorList>
            <person name="Yuan Z."/>
        </authorList>
    </citation>
    <scope>NUCLEOTIDE SEQUENCE</scope>
    <source>
        <strain evidence="7">Class2-1B</strain>
    </source>
</reference>
<organism evidence="6 8">
    <name type="scientific">Fusarium culmorum</name>
    <dbReference type="NCBI Taxonomy" id="5516"/>
    <lineage>
        <taxon>Eukaryota</taxon>
        <taxon>Fungi</taxon>
        <taxon>Dikarya</taxon>
        <taxon>Ascomycota</taxon>
        <taxon>Pezizomycotina</taxon>
        <taxon>Sordariomycetes</taxon>
        <taxon>Hypocreomycetidae</taxon>
        <taxon>Hypocreales</taxon>
        <taxon>Nectriaceae</taxon>
        <taxon>Fusarium</taxon>
    </lineage>
</organism>
<feature type="compositionally biased region" description="Low complexity" evidence="5">
    <location>
        <begin position="1"/>
        <end position="15"/>
    </location>
</feature>
<reference evidence="6 8" key="1">
    <citation type="submission" date="2018-02" db="EMBL/GenBank/DDBJ databases">
        <title>Fusarium culmorum secondary metabolites in fungal-bacterial-plant interactions.</title>
        <authorList>
            <person name="Schmidt R."/>
        </authorList>
    </citation>
    <scope>NUCLEOTIDE SEQUENCE [LARGE SCALE GENOMIC DNA]</scope>
    <source>
        <strain evidence="6 8">PV</strain>
    </source>
</reference>
<dbReference type="Pfam" id="PF03098">
    <property type="entry name" value="An_peroxidase"/>
    <property type="match status" value="1"/>
</dbReference>
<evidence type="ECO:0000256" key="1">
    <source>
        <dbReference type="ARBA" id="ARBA00022723"/>
    </source>
</evidence>
<dbReference type="Gene3D" id="1.10.640.10">
    <property type="entry name" value="Haem peroxidase domain superfamily, animal type"/>
    <property type="match status" value="1"/>
</dbReference>
<evidence type="ECO:0000256" key="5">
    <source>
        <dbReference type="SAM" id="MobiDB-lite"/>
    </source>
</evidence>
<dbReference type="InterPro" id="IPR050783">
    <property type="entry name" value="Oxylipin_biosynth_metab"/>
</dbReference>
<evidence type="ECO:0000313" key="8">
    <source>
        <dbReference type="Proteomes" id="UP000241587"/>
    </source>
</evidence>
<dbReference type="OMA" id="DAFKYRT"/>
<dbReference type="PANTHER" id="PTHR11903:SF13">
    <property type="entry name" value="LINOLEATE 10R-LIPOXYGENASE"/>
    <property type="match status" value="1"/>
</dbReference>
<evidence type="ECO:0000256" key="3">
    <source>
        <dbReference type="ARBA" id="ARBA00023002"/>
    </source>
</evidence>
<keyword evidence="4" id="KW-0408">Iron</keyword>
<dbReference type="GO" id="GO:0006631">
    <property type="term" value="P:fatty acid metabolic process"/>
    <property type="evidence" value="ECO:0007669"/>
    <property type="project" value="UniProtKB-ARBA"/>
</dbReference>
<dbReference type="GO" id="GO:0004601">
    <property type="term" value="F:peroxidase activity"/>
    <property type="evidence" value="ECO:0007669"/>
    <property type="project" value="InterPro"/>
</dbReference>
<sequence>MSQSQQSLLNGNSNGYANGHANGRTSGPEWDAKIQKLNGELREAKYLAGFHGDALIGDITRPGVKWWTDLRSILTFQHLPAIKNVLVHYIKTRTLDKTNLAELVGSISNDSLLRAKFIETEVKNKYERMLHPPITYLGDAFKYRTPNGKFNSAMHPHLGEAGAPYAKTVPSKTHPLGALPDPADLFDRLMAREDPGPDGKGRPSTSGLSSMLIYHATIIIHDIFRTNDADKNISDSSSYLDLSPLYGFTEEMQRKIRDDKYKLGLLKPDTFAEDRLLRQPPGVCIYLVMYNRYHNYVATQLRRINENGRFSVPSKYTLSPLASAAKEFVKDADEAFTDDIWKYHNEWKRRRSAGIDDDDDEDEDFDDLADTLRQRILAGIEEGLRKESERQKALCVQVTGKEHSEDADEKSKSINPESVLQQFLKAHEAAWDKLDEDLFQTARLITCGMYIQISIHDYLRGLMGFMNFDTNFTLDPRVDMKNHKNVSRGLGNQVTVEFNLLYRFHCAISMKDESYAEDFMAELFEKDEQWDPKSMGLPQFMQEMGKMKAKEGLKKPLEPWQQEFGLRKDGNPRFKPFKRNEYTGLFDDEAMVNELTSAMDDPIANFGPLNVPRCLRAVEILGIMQARKWEIGTLNDFRDFFQMKRHETFESITPNEQVQNALRDLYEHPDKVELYPGIFCETNQANGQLNADPGPSDLDSALWAAIFSDAITLVRSDRFYTVDWNTNSLTNWGMKEVTPDNDVCKSSMFHRLIQRAFPEWYPYDSIRFFHPFYTGEKLAELAKAQGYDKEFCVKTTPLKKAKKNSRGEMTNFDFELTKSNPQRPSKTVYLTHSDDIKRILEDTSDILVHPARTRISDLPPEIHDVLKPGQNNDPEKNGVSLAAAAEHSTVDHEHIQSYLVEIARNIIKREVVTTDKTKGIYQLDIVRDFAIPIVTRFVADFLGFGHLLRSDTNSHAPYSENEIYQHINNCQVFLSYNTDETKLLKRRKAFRDSMSFLLKLAQEGNICEAGKWRTTRWVQGFFGAIASFGQDKPNFMTALGYRVAGEVLQREKNITKAATILLLTGLDSAYNVVLAFTSVMESFFQNLYAVKPNARGEEIKAAWLEIQKLAFEDDAESNERIQALVLKVQRWSVRLPIVRKASQSTTIQAYNWETKKPEQMTLAKGTVVVCDINKAEKQNTSESADERHELNYCSSFAEAFSEYHPKHVAATGLVTMVKVLAQLKNLRRGHDTQGVSKKVSIDASSVGYANYMAPMRLKEIELKVKEAREKKELTAEQLEAIFPSEIRKPATATYLTTEWDEMVPFPTTWKLRFDGYGVSDYSKNNYEVLKVFKIPDDIQPFYQPNGPSKIGGSFATPVCVCHNSWKKDDKGKGHEHHDGEPGAHEVLSACGHAHAPMPATSGCKIG</sequence>
<proteinExistence type="predicted"/>
<dbReference type="InterPro" id="IPR010255">
    <property type="entry name" value="Haem_peroxidase_sf"/>
</dbReference>
<name>A0A2T4GZH9_FUSCU</name>
<evidence type="ECO:0000313" key="6">
    <source>
        <dbReference type="EMBL" id="PTD08960.1"/>
    </source>
</evidence>
<dbReference type="GO" id="GO:0020037">
    <property type="term" value="F:heme binding"/>
    <property type="evidence" value="ECO:0007669"/>
    <property type="project" value="InterPro"/>
</dbReference>
<dbReference type="InterPro" id="IPR037120">
    <property type="entry name" value="Haem_peroxidase_sf_animal"/>
</dbReference>
<evidence type="ECO:0000256" key="2">
    <source>
        <dbReference type="ARBA" id="ARBA00022964"/>
    </source>
</evidence>
<dbReference type="SUPFAM" id="SSF48113">
    <property type="entry name" value="Heme-dependent peroxidases"/>
    <property type="match status" value="1"/>
</dbReference>
<dbReference type="EMBL" id="PVEM01000004">
    <property type="protein sequence ID" value="PTD08960.1"/>
    <property type="molecule type" value="Genomic_DNA"/>
</dbReference>
<keyword evidence="1" id="KW-0479">Metal-binding</keyword>
<dbReference type="PANTHER" id="PTHR11903">
    <property type="entry name" value="PROSTAGLANDIN G/H SYNTHASE"/>
    <property type="match status" value="1"/>
</dbReference>
<dbReference type="PROSITE" id="PS50292">
    <property type="entry name" value="PEROXIDASE_3"/>
    <property type="match status" value="1"/>
</dbReference>